<proteinExistence type="predicted"/>
<evidence type="ECO:0008006" key="3">
    <source>
        <dbReference type="Google" id="ProtNLM"/>
    </source>
</evidence>
<protein>
    <recommendedName>
        <fullName evidence="3">Transposase</fullName>
    </recommendedName>
</protein>
<organism evidence="1 2">
    <name type="scientific">Nocardia jiangxiensis</name>
    <dbReference type="NCBI Taxonomy" id="282685"/>
    <lineage>
        <taxon>Bacteria</taxon>
        <taxon>Bacillati</taxon>
        <taxon>Actinomycetota</taxon>
        <taxon>Actinomycetes</taxon>
        <taxon>Mycobacteriales</taxon>
        <taxon>Nocardiaceae</taxon>
        <taxon>Nocardia</taxon>
    </lineage>
</organism>
<evidence type="ECO:0000313" key="1">
    <source>
        <dbReference type="EMBL" id="MFF3567916.1"/>
    </source>
</evidence>
<comment type="caution">
    <text evidence="1">The sequence shown here is derived from an EMBL/GenBank/DDBJ whole genome shotgun (WGS) entry which is preliminary data.</text>
</comment>
<gene>
    <name evidence="1" type="ORF">ACFYXQ_09070</name>
</gene>
<reference evidence="1 2" key="1">
    <citation type="submission" date="2024-10" db="EMBL/GenBank/DDBJ databases">
        <title>The Natural Products Discovery Center: Release of the First 8490 Sequenced Strains for Exploring Actinobacteria Biosynthetic Diversity.</title>
        <authorList>
            <person name="Kalkreuter E."/>
            <person name="Kautsar S.A."/>
            <person name="Yang D."/>
            <person name="Bader C.D."/>
            <person name="Teijaro C.N."/>
            <person name="Fluegel L."/>
            <person name="Davis C.M."/>
            <person name="Simpson J.R."/>
            <person name="Lauterbach L."/>
            <person name="Steele A.D."/>
            <person name="Gui C."/>
            <person name="Meng S."/>
            <person name="Li G."/>
            <person name="Viehrig K."/>
            <person name="Ye F."/>
            <person name="Su P."/>
            <person name="Kiefer A.F."/>
            <person name="Nichols A."/>
            <person name="Cepeda A.J."/>
            <person name="Yan W."/>
            <person name="Fan B."/>
            <person name="Jiang Y."/>
            <person name="Adhikari A."/>
            <person name="Zheng C.-J."/>
            <person name="Schuster L."/>
            <person name="Cowan T.M."/>
            <person name="Smanski M.J."/>
            <person name="Chevrette M.G."/>
            <person name="De Carvalho L.P.S."/>
            <person name="Shen B."/>
        </authorList>
    </citation>
    <scope>NUCLEOTIDE SEQUENCE [LARGE SCALE GENOMIC DNA]</scope>
    <source>
        <strain evidence="1 2">NPDC002593</strain>
    </source>
</reference>
<dbReference type="EMBL" id="JBIAQY010000002">
    <property type="protein sequence ID" value="MFF3567916.1"/>
    <property type="molecule type" value="Genomic_DNA"/>
</dbReference>
<dbReference type="Proteomes" id="UP001601992">
    <property type="component" value="Unassembled WGS sequence"/>
</dbReference>
<keyword evidence="2" id="KW-1185">Reference proteome</keyword>
<name>A0ABW6RV85_9NOCA</name>
<evidence type="ECO:0000313" key="2">
    <source>
        <dbReference type="Proteomes" id="UP001601992"/>
    </source>
</evidence>
<dbReference type="RefSeq" id="WP_387403098.1">
    <property type="nucleotide sequence ID" value="NZ_JBIAQY010000002.1"/>
</dbReference>
<sequence length="46" mass="5611">MKALEEDVRRWIAEWNEHPKPFTWHKTADEVLDSLAKYMAKFQVQH</sequence>
<accession>A0ABW6RV85</accession>